<keyword evidence="2" id="KW-1185">Reference proteome</keyword>
<organism evidence="1 2">
    <name type="scientific">Thermococcus profundus</name>
    <dbReference type="NCBI Taxonomy" id="49899"/>
    <lineage>
        <taxon>Archaea</taxon>
        <taxon>Methanobacteriati</taxon>
        <taxon>Methanobacteriota</taxon>
        <taxon>Thermococci</taxon>
        <taxon>Thermococcales</taxon>
        <taxon>Thermococcaceae</taxon>
        <taxon>Thermococcus</taxon>
    </lineage>
</organism>
<dbReference type="KEGG" id="tprf:A3L09_03005"/>
<reference evidence="1 2" key="1">
    <citation type="submission" date="2016-03" db="EMBL/GenBank/DDBJ databases">
        <title>Complete genome sequence of Thermococcus profundus strain DT5432.</title>
        <authorList>
            <person name="Oger P.M."/>
        </authorList>
    </citation>
    <scope>NUCLEOTIDE SEQUENCE [LARGE SCALE GENOMIC DNA]</scope>
    <source>
        <strain evidence="1 2">DT 5432</strain>
    </source>
</reference>
<gene>
    <name evidence="1" type="ORF">A3L09_03005</name>
</gene>
<protein>
    <submittedName>
        <fullName evidence="1">Uncharacterized protein</fullName>
    </submittedName>
</protein>
<name>A0A2Z2MIP6_THEPR</name>
<dbReference type="EMBL" id="CP014862">
    <property type="protein sequence ID" value="ASJ02301.1"/>
    <property type="molecule type" value="Genomic_DNA"/>
</dbReference>
<evidence type="ECO:0000313" key="1">
    <source>
        <dbReference type="EMBL" id="ASJ02301.1"/>
    </source>
</evidence>
<dbReference type="AlphaFoldDB" id="A0A2Z2MIP6"/>
<sequence length="159" mass="18730">MELRDYLMPGEYILAVVKKIDATGNFRNLAVTNKRFILFNTKRKMIPFGKDKEEISNMHSIVFENSPAIQILENEERVEISICRFFNRDLMKQVEKNGETYYCSFAYSFSIYTTFNGPSLSEISSMIREALRPLIKRELIGNRGKEWKSVSYLLFREDR</sequence>
<dbReference type="RefSeq" id="WP_088857563.1">
    <property type="nucleotide sequence ID" value="NZ_CP014862.1"/>
</dbReference>
<dbReference type="OrthoDB" id="102664at2157"/>
<accession>A0A2Z2MIP6</accession>
<evidence type="ECO:0000313" key="2">
    <source>
        <dbReference type="Proteomes" id="UP000250179"/>
    </source>
</evidence>
<dbReference type="GeneID" id="33319346"/>
<dbReference type="Proteomes" id="UP000250179">
    <property type="component" value="Chromosome"/>
</dbReference>
<proteinExistence type="predicted"/>